<dbReference type="OMA" id="SGHWNHE"/>
<evidence type="ECO:0000256" key="8">
    <source>
        <dbReference type="ARBA" id="ARBA00023160"/>
    </source>
</evidence>
<keyword evidence="4" id="KW-0521">NADP</keyword>
<proteinExistence type="inferred from homology"/>
<dbReference type="OrthoDB" id="5545019at2759"/>
<dbReference type="STRING" id="6265.A0A0B2W0P3"/>
<dbReference type="InterPro" id="IPR002347">
    <property type="entry name" value="SDR_fam"/>
</dbReference>
<dbReference type="GO" id="GO:0030497">
    <property type="term" value="P:fatty acid elongation"/>
    <property type="evidence" value="ECO:0007669"/>
    <property type="project" value="TreeGrafter"/>
</dbReference>
<dbReference type="EMBL" id="JPKZ01000448">
    <property type="protein sequence ID" value="KHN87192.1"/>
    <property type="molecule type" value="Genomic_DNA"/>
</dbReference>
<dbReference type="PANTHER" id="PTHR43086:SF2">
    <property type="entry name" value="HYDROXYSTEROID DEHYDROGENASE-LIKE PROTEIN 1"/>
    <property type="match status" value="1"/>
</dbReference>
<reference evidence="10 11" key="1">
    <citation type="submission" date="2014-11" db="EMBL/GenBank/DDBJ databases">
        <title>Genetic blueprint of the zoonotic pathogen Toxocara canis.</title>
        <authorList>
            <person name="Zhu X.-Q."/>
            <person name="Korhonen P.K."/>
            <person name="Cai H."/>
            <person name="Young N.D."/>
            <person name="Nejsum P."/>
            <person name="von Samson-Himmelstjerna G."/>
            <person name="Boag P.R."/>
            <person name="Tan P."/>
            <person name="Li Q."/>
            <person name="Min J."/>
            <person name="Yang Y."/>
            <person name="Wang X."/>
            <person name="Fang X."/>
            <person name="Hall R.S."/>
            <person name="Hofmann A."/>
            <person name="Sternberg P.W."/>
            <person name="Jex A.R."/>
            <person name="Gasser R.B."/>
        </authorList>
    </citation>
    <scope>NUCLEOTIDE SEQUENCE [LARGE SCALE GENOMIC DNA]</scope>
    <source>
        <strain evidence="10">PN_DK_2014</strain>
    </source>
</reference>
<keyword evidence="7" id="KW-0443">Lipid metabolism</keyword>
<dbReference type="PRINTS" id="PR00080">
    <property type="entry name" value="SDRFAMILY"/>
</dbReference>
<comment type="pathway">
    <text evidence="1">Lipid metabolism; fatty acid biosynthesis.</text>
</comment>
<comment type="similarity">
    <text evidence="9">Belongs to the short-chain dehydrogenases/reductases (SDR) family. 17-beta-HSD 3 subfamily.</text>
</comment>
<evidence type="ECO:0000256" key="6">
    <source>
        <dbReference type="ARBA" id="ARBA00023002"/>
    </source>
</evidence>
<keyword evidence="8" id="KW-0275">Fatty acid biosynthesis</keyword>
<dbReference type="GO" id="GO:0005783">
    <property type="term" value="C:endoplasmic reticulum"/>
    <property type="evidence" value="ECO:0007669"/>
    <property type="project" value="TreeGrafter"/>
</dbReference>
<evidence type="ECO:0000256" key="5">
    <source>
        <dbReference type="ARBA" id="ARBA00022955"/>
    </source>
</evidence>
<dbReference type="SUPFAM" id="SSF51735">
    <property type="entry name" value="NAD(P)-binding Rossmann-fold domains"/>
    <property type="match status" value="1"/>
</dbReference>
<dbReference type="GO" id="GO:0016491">
    <property type="term" value="F:oxidoreductase activity"/>
    <property type="evidence" value="ECO:0007669"/>
    <property type="project" value="UniProtKB-KW"/>
</dbReference>
<dbReference type="AlphaFoldDB" id="A0A0B2W0P3"/>
<dbReference type="Proteomes" id="UP000031036">
    <property type="component" value="Unassembled WGS sequence"/>
</dbReference>
<gene>
    <name evidence="10" type="primary">let-767</name>
    <name evidence="10" type="ORF">Tcan_08365</name>
</gene>
<evidence type="ECO:0000256" key="7">
    <source>
        <dbReference type="ARBA" id="ARBA00023098"/>
    </source>
</evidence>
<evidence type="ECO:0000256" key="1">
    <source>
        <dbReference type="ARBA" id="ARBA00005194"/>
    </source>
</evidence>
<accession>A0A0B2W0P3</accession>
<sequence length="313" mass="35295">MVCDDTICTIGWLALAYILYRACVIFYKIVYTYFIASPINLLEKAGANWAVVTGSTDGIGRAYAHELAQRGFSLLLISRTQSKLDEVKAEIEKDFKVEVKTFVFDFGAGNVETYEKDLVPLLQSMEIGMLVNNVGRGYEYPDVLHRVDGGLKRLTDVDIINILPTTLLCATVLPQMVERDAGIIVNIASAAAYNQMQMWAAYCAAKKYVIRLSNVMRREYSRTNLVIQCLCPMVVTTKMSKVRCPSFFIPSPEQYAKSAIRTVGIAQETSGYFSHQIQVEGMRVMPRFMTYAIVDRRTRSLNRKALAKKENKQ</sequence>
<dbReference type="PRINTS" id="PR00081">
    <property type="entry name" value="GDHRDH"/>
</dbReference>
<dbReference type="InterPro" id="IPR020904">
    <property type="entry name" value="Sc_DH/Rdtase_CS"/>
</dbReference>
<evidence type="ECO:0000256" key="3">
    <source>
        <dbReference type="ARBA" id="ARBA00022832"/>
    </source>
</evidence>
<keyword evidence="2" id="KW-0444">Lipid biosynthesis</keyword>
<organism evidence="10 11">
    <name type="scientific">Toxocara canis</name>
    <name type="common">Canine roundworm</name>
    <dbReference type="NCBI Taxonomy" id="6265"/>
    <lineage>
        <taxon>Eukaryota</taxon>
        <taxon>Metazoa</taxon>
        <taxon>Ecdysozoa</taxon>
        <taxon>Nematoda</taxon>
        <taxon>Chromadorea</taxon>
        <taxon>Rhabditida</taxon>
        <taxon>Spirurina</taxon>
        <taxon>Ascaridomorpha</taxon>
        <taxon>Ascaridoidea</taxon>
        <taxon>Toxocaridae</taxon>
        <taxon>Toxocara</taxon>
    </lineage>
</organism>
<keyword evidence="6" id="KW-0560">Oxidoreductase</keyword>
<dbReference type="InterPro" id="IPR036291">
    <property type="entry name" value="NAD(P)-bd_dom_sf"/>
</dbReference>
<keyword evidence="11" id="KW-1185">Reference proteome</keyword>
<dbReference type="PANTHER" id="PTHR43086">
    <property type="entry name" value="VERY-LONG-CHAIN 3-OXOOACYL-COA REDUCTASE"/>
    <property type="match status" value="1"/>
</dbReference>
<protein>
    <submittedName>
        <fullName evidence="10">Very-long-chain 3-oxooacyl-coA reductase</fullName>
    </submittedName>
</protein>
<evidence type="ECO:0000256" key="2">
    <source>
        <dbReference type="ARBA" id="ARBA00022516"/>
    </source>
</evidence>
<dbReference type="PROSITE" id="PS00061">
    <property type="entry name" value="ADH_SHORT"/>
    <property type="match status" value="1"/>
</dbReference>
<evidence type="ECO:0000256" key="4">
    <source>
        <dbReference type="ARBA" id="ARBA00022857"/>
    </source>
</evidence>
<dbReference type="Pfam" id="PF00106">
    <property type="entry name" value="adh_short"/>
    <property type="match status" value="1"/>
</dbReference>
<evidence type="ECO:0000313" key="10">
    <source>
        <dbReference type="EMBL" id="KHN87192.1"/>
    </source>
</evidence>
<dbReference type="GO" id="GO:0006694">
    <property type="term" value="P:steroid biosynthetic process"/>
    <property type="evidence" value="ECO:0007669"/>
    <property type="project" value="UniProtKB-KW"/>
</dbReference>
<name>A0A0B2W0P3_TOXCA</name>
<dbReference type="PIRSF" id="PIRSF000126">
    <property type="entry name" value="11-beta-HSD1"/>
    <property type="match status" value="1"/>
</dbReference>
<keyword evidence="5" id="KW-0752">Steroid biosynthesis</keyword>
<keyword evidence="3" id="KW-0276">Fatty acid metabolism</keyword>
<dbReference type="CDD" id="cd05356">
    <property type="entry name" value="17beta-HSD1_like_SDR_c"/>
    <property type="match status" value="1"/>
</dbReference>
<evidence type="ECO:0000256" key="9">
    <source>
        <dbReference type="ARBA" id="ARBA00038261"/>
    </source>
</evidence>
<evidence type="ECO:0000313" key="11">
    <source>
        <dbReference type="Proteomes" id="UP000031036"/>
    </source>
</evidence>
<dbReference type="Gene3D" id="3.40.50.720">
    <property type="entry name" value="NAD(P)-binding Rossmann-like Domain"/>
    <property type="match status" value="1"/>
</dbReference>
<dbReference type="FunFam" id="3.40.50.720:FF:000137">
    <property type="entry name" value="Hydroxysteroid (17-beta) dehydrogenase 3"/>
    <property type="match status" value="1"/>
</dbReference>
<comment type="caution">
    <text evidence="10">The sequence shown here is derived from an EMBL/GenBank/DDBJ whole genome shotgun (WGS) entry which is preliminary data.</text>
</comment>